<organism evidence="6 7">
    <name type="scientific">Pleurotus eryngii</name>
    <name type="common">Boletus of the steppes</name>
    <dbReference type="NCBI Taxonomy" id="5323"/>
    <lineage>
        <taxon>Eukaryota</taxon>
        <taxon>Fungi</taxon>
        <taxon>Dikarya</taxon>
        <taxon>Basidiomycota</taxon>
        <taxon>Agaricomycotina</taxon>
        <taxon>Agaricomycetes</taxon>
        <taxon>Agaricomycetidae</taxon>
        <taxon>Agaricales</taxon>
        <taxon>Pleurotineae</taxon>
        <taxon>Pleurotaceae</taxon>
        <taxon>Pleurotus</taxon>
    </lineage>
</organism>
<evidence type="ECO:0000313" key="6">
    <source>
        <dbReference type="EMBL" id="KAF9495189.1"/>
    </source>
</evidence>
<protein>
    <submittedName>
        <fullName evidence="6">Chondroitin AC/alginate lyase</fullName>
    </submittedName>
</protein>
<evidence type="ECO:0000313" key="7">
    <source>
        <dbReference type="Proteomes" id="UP000807025"/>
    </source>
</evidence>
<keyword evidence="7" id="KW-1185">Reference proteome</keyword>
<dbReference type="InterPro" id="IPR008929">
    <property type="entry name" value="Chondroitin_lyas"/>
</dbReference>
<keyword evidence="1 4" id="KW-0732">Signal</keyword>
<evidence type="ECO:0000256" key="2">
    <source>
        <dbReference type="ARBA" id="ARBA00023239"/>
    </source>
</evidence>
<gene>
    <name evidence="6" type="ORF">BDN71DRAFT_1470570</name>
</gene>
<evidence type="ECO:0000256" key="4">
    <source>
        <dbReference type="SAM" id="SignalP"/>
    </source>
</evidence>
<dbReference type="AlphaFoldDB" id="A0A9P6DFD7"/>
<dbReference type="Gene3D" id="1.50.10.100">
    <property type="entry name" value="Chondroitin AC/alginate lyase"/>
    <property type="match status" value="1"/>
</dbReference>
<proteinExistence type="predicted"/>
<dbReference type="SUPFAM" id="SSF48230">
    <property type="entry name" value="Chondroitin AC/alginate lyase"/>
    <property type="match status" value="1"/>
</dbReference>
<name>A0A9P6DFD7_PLEER</name>
<evidence type="ECO:0000259" key="5">
    <source>
        <dbReference type="Pfam" id="PF05426"/>
    </source>
</evidence>
<dbReference type="InterPro" id="IPR008397">
    <property type="entry name" value="Alginate_lyase_dom"/>
</dbReference>
<evidence type="ECO:0000256" key="1">
    <source>
        <dbReference type="ARBA" id="ARBA00022729"/>
    </source>
</evidence>
<dbReference type="EMBL" id="MU154564">
    <property type="protein sequence ID" value="KAF9495189.1"/>
    <property type="molecule type" value="Genomic_DNA"/>
</dbReference>
<evidence type="ECO:0000256" key="3">
    <source>
        <dbReference type="SAM" id="MobiDB-lite"/>
    </source>
</evidence>
<dbReference type="GO" id="GO:0042597">
    <property type="term" value="C:periplasmic space"/>
    <property type="evidence" value="ECO:0007669"/>
    <property type="project" value="InterPro"/>
</dbReference>
<feature type="chain" id="PRO_5040421076" evidence="4">
    <location>
        <begin position="30"/>
        <end position="487"/>
    </location>
</feature>
<feature type="signal peptide" evidence="4">
    <location>
        <begin position="1"/>
        <end position="29"/>
    </location>
</feature>
<dbReference type="Pfam" id="PF05426">
    <property type="entry name" value="Alginate_lyase"/>
    <property type="match status" value="1"/>
</dbReference>
<reference evidence="6" key="1">
    <citation type="submission" date="2020-11" db="EMBL/GenBank/DDBJ databases">
        <authorList>
            <consortium name="DOE Joint Genome Institute"/>
            <person name="Ahrendt S."/>
            <person name="Riley R."/>
            <person name="Andreopoulos W."/>
            <person name="Labutti K."/>
            <person name="Pangilinan J."/>
            <person name="Ruiz-Duenas F.J."/>
            <person name="Barrasa J.M."/>
            <person name="Sanchez-Garcia M."/>
            <person name="Camarero S."/>
            <person name="Miyauchi S."/>
            <person name="Serrano A."/>
            <person name="Linde D."/>
            <person name="Babiker R."/>
            <person name="Drula E."/>
            <person name="Ayuso-Fernandez I."/>
            <person name="Pacheco R."/>
            <person name="Padilla G."/>
            <person name="Ferreira P."/>
            <person name="Barriuso J."/>
            <person name="Kellner H."/>
            <person name="Castanera R."/>
            <person name="Alfaro M."/>
            <person name="Ramirez L."/>
            <person name="Pisabarro A.G."/>
            <person name="Kuo A."/>
            <person name="Tritt A."/>
            <person name="Lipzen A."/>
            <person name="He G."/>
            <person name="Yan M."/>
            <person name="Ng V."/>
            <person name="Cullen D."/>
            <person name="Martin F."/>
            <person name="Rosso M.-N."/>
            <person name="Henrissat B."/>
            <person name="Hibbett D."/>
            <person name="Martinez A.T."/>
            <person name="Grigoriev I.V."/>
        </authorList>
    </citation>
    <scope>NUCLEOTIDE SEQUENCE</scope>
    <source>
        <strain evidence="6">ATCC 90797</strain>
    </source>
</reference>
<accession>A0A9P6DFD7</accession>
<keyword evidence="2 6" id="KW-0456">Lyase</keyword>
<dbReference type="GO" id="GO:0016829">
    <property type="term" value="F:lyase activity"/>
    <property type="evidence" value="ECO:0007669"/>
    <property type="project" value="UniProtKB-KW"/>
</dbReference>
<comment type="caution">
    <text evidence="6">The sequence shown here is derived from an EMBL/GenBank/DDBJ whole genome shotgun (WGS) entry which is preliminary data.</text>
</comment>
<feature type="compositionally biased region" description="Polar residues" evidence="3">
    <location>
        <begin position="438"/>
        <end position="461"/>
    </location>
</feature>
<sequence length="487" mass="52737">MLPTLATSNTFFRVLAIFNLFASLTSVHAATSYANDFVDPDYILAKDYGSSGSPAKLTIAGWARELAAKGPWTVTNKTATPPTGDKRTYMSWAPYWWPDCSQAGNTTALSDEQVWTTCRYISRDGIFNPDARLVVNDVGAFQDLSDAVLYNAIAWALSNATSNEYSKNVVNFVNTWFLDDTTGMLPNLDYAQQLRGPGDPKGSHTGVLDLKGMSKIVSGILILRKGNCPDWAPELDARMVDWSKRYITWLETADLAIEEALSTNNHGSFYYNQLAALYLLVNNNPAARNVTDTFFRGIYMNQIEANGEQGFCSSASQPLEAARTRPYHYRAYNLAAMITNARIGIYAAPDAPSPFQFKTSQGATIQSALDFAIAFKASDSKEDDYASELNPNVAAVAAEYGDLDGKYAGYLKVNEPDYPAEAWFLWNQPLSDSGLSAQASMSGVASGPESTTLSKPSTGASDNGAASVRGGIASIGLGLLVALISPW</sequence>
<feature type="region of interest" description="Disordered" evidence="3">
    <location>
        <begin position="438"/>
        <end position="464"/>
    </location>
</feature>
<feature type="domain" description="Alginate lyase" evidence="5">
    <location>
        <begin position="73"/>
        <end position="379"/>
    </location>
</feature>
<dbReference type="OrthoDB" id="63533at2759"/>
<dbReference type="Proteomes" id="UP000807025">
    <property type="component" value="Unassembled WGS sequence"/>
</dbReference>